<name>A0AAD9WNM0_9ROSI</name>
<keyword evidence="3" id="KW-1185">Reference proteome</keyword>
<dbReference type="EMBL" id="JANJYI010000008">
    <property type="protein sequence ID" value="KAK2637741.1"/>
    <property type="molecule type" value="Genomic_DNA"/>
</dbReference>
<dbReference type="InterPro" id="IPR043502">
    <property type="entry name" value="DNA/RNA_pol_sf"/>
</dbReference>
<feature type="domain" description="Reverse transcriptase" evidence="1">
    <location>
        <begin position="1"/>
        <end position="211"/>
    </location>
</feature>
<protein>
    <recommendedName>
        <fullName evidence="1">Reverse transcriptase domain-containing protein</fullName>
    </recommendedName>
</protein>
<reference evidence="2" key="1">
    <citation type="journal article" date="2023" name="Plant J.">
        <title>Genome sequences and population genomics provide insights into the demographic history, inbreeding, and mutation load of two 'living fossil' tree species of Dipteronia.</title>
        <authorList>
            <person name="Feng Y."/>
            <person name="Comes H.P."/>
            <person name="Chen J."/>
            <person name="Zhu S."/>
            <person name="Lu R."/>
            <person name="Zhang X."/>
            <person name="Li P."/>
            <person name="Qiu J."/>
            <person name="Olsen K.M."/>
            <person name="Qiu Y."/>
        </authorList>
    </citation>
    <scope>NUCLEOTIDE SEQUENCE</scope>
    <source>
        <strain evidence="2">KIB01</strain>
    </source>
</reference>
<sequence>MYKVLAKVLANRPRKVKNSIIDKEDSLLVKLDFEKAYDSMDHDFLNSMLEGMGFGRKWRIWIRECISSPLMSVLVNVIPTPQFSVQRCLRQGDHLSPFHFNIAVDGLNCLLLQATSLDLISGENFNDNSIHITHLQFVDDTILFLKPKVEYLLNAKRILRCFELASGLKVNFHKSCMVRVGRAIFNDQTGWAFLFKCKKASLPIPFLGFPLGGRPGAKSF</sequence>
<dbReference type="Pfam" id="PF00078">
    <property type="entry name" value="RVT_1"/>
    <property type="match status" value="1"/>
</dbReference>
<dbReference type="PANTHER" id="PTHR33116:SF75">
    <property type="entry name" value="RIBONUCLEASE H PROTEIN"/>
    <property type="match status" value="1"/>
</dbReference>
<dbReference type="PROSITE" id="PS50878">
    <property type="entry name" value="RT_POL"/>
    <property type="match status" value="1"/>
</dbReference>
<dbReference type="SUPFAM" id="SSF56672">
    <property type="entry name" value="DNA/RNA polymerases"/>
    <property type="match status" value="1"/>
</dbReference>
<comment type="caution">
    <text evidence="2">The sequence shown here is derived from an EMBL/GenBank/DDBJ whole genome shotgun (WGS) entry which is preliminary data.</text>
</comment>
<gene>
    <name evidence="2" type="ORF">Ddye_025536</name>
</gene>
<proteinExistence type="predicted"/>
<dbReference type="PANTHER" id="PTHR33116">
    <property type="entry name" value="REVERSE TRANSCRIPTASE ZINC-BINDING DOMAIN-CONTAINING PROTEIN-RELATED-RELATED"/>
    <property type="match status" value="1"/>
</dbReference>
<accession>A0AAD9WNM0</accession>
<evidence type="ECO:0000313" key="3">
    <source>
        <dbReference type="Proteomes" id="UP001280121"/>
    </source>
</evidence>
<evidence type="ECO:0000259" key="1">
    <source>
        <dbReference type="PROSITE" id="PS50878"/>
    </source>
</evidence>
<organism evidence="2 3">
    <name type="scientific">Dipteronia dyeriana</name>
    <dbReference type="NCBI Taxonomy" id="168575"/>
    <lineage>
        <taxon>Eukaryota</taxon>
        <taxon>Viridiplantae</taxon>
        <taxon>Streptophyta</taxon>
        <taxon>Embryophyta</taxon>
        <taxon>Tracheophyta</taxon>
        <taxon>Spermatophyta</taxon>
        <taxon>Magnoliopsida</taxon>
        <taxon>eudicotyledons</taxon>
        <taxon>Gunneridae</taxon>
        <taxon>Pentapetalae</taxon>
        <taxon>rosids</taxon>
        <taxon>malvids</taxon>
        <taxon>Sapindales</taxon>
        <taxon>Sapindaceae</taxon>
        <taxon>Hippocastanoideae</taxon>
        <taxon>Acereae</taxon>
        <taxon>Dipteronia</taxon>
    </lineage>
</organism>
<dbReference type="AlphaFoldDB" id="A0AAD9WNM0"/>
<dbReference type="InterPro" id="IPR000477">
    <property type="entry name" value="RT_dom"/>
</dbReference>
<dbReference type="Proteomes" id="UP001280121">
    <property type="component" value="Unassembled WGS sequence"/>
</dbReference>
<evidence type="ECO:0000313" key="2">
    <source>
        <dbReference type="EMBL" id="KAK2637741.1"/>
    </source>
</evidence>